<protein>
    <recommendedName>
        <fullName evidence="2">Aminoglycoside phosphotransferase domain-containing protein</fullName>
    </recommendedName>
</protein>
<dbReference type="InterPro" id="IPR002575">
    <property type="entry name" value="Aminoglycoside_PTrfase"/>
</dbReference>
<evidence type="ECO:0000259" key="2">
    <source>
        <dbReference type="Pfam" id="PF01636"/>
    </source>
</evidence>
<evidence type="ECO:0000313" key="4">
    <source>
        <dbReference type="EMBL" id="WPB01134.1"/>
    </source>
</evidence>
<reference evidence="3 5" key="1">
    <citation type="submission" date="2015-10" db="EMBL/GenBank/DDBJ databases">
        <title>The cercosporin biosynthetic gene cluster was horizontally transferred to several fungal lineages and shown to be expanded in Cercospora beticola based on microsynteny with recipient genomes.</title>
        <authorList>
            <person name="De Jonge R."/>
            <person name="Ebert M.K."/>
            <person name="Suttle J.C."/>
            <person name="Jurick Ii W.M."/>
            <person name="Secor G.A."/>
            <person name="Thomma B.P."/>
            <person name="Van De Peer Y."/>
            <person name="Bolton M.D."/>
        </authorList>
    </citation>
    <scope>NUCLEOTIDE SEQUENCE [LARGE SCALE GENOMIC DNA]</scope>
    <source>
        <strain evidence="3 5">09-40</strain>
    </source>
</reference>
<evidence type="ECO:0000256" key="1">
    <source>
        <dbReference type="SAM" id="MobiDB-lite"/>
    </source>
</evidence>
<accession>A0A2G5HJH8</accession>
<dbReference type="PANTHER" id="PTHR21310:SF56">
    <property type="entry name" value="AMINOGLYCOSIDE PHOSPHOTRANSFERASE DOMAIN-CONTAINING PROTEIN"/>
    <property type="match status" value="1"/>
</dbReference>
<gene>
    <name evidence="3" type="ORF">CB0940_03932</name>
    <name evidence="4" type="ORF">RHO25_005755</name>
</gene>
<proteinExistence type="predicted"/>
<dbReference type="Proteomes" id="UP000230605">
    <property type="component" value="Chromosome 4"/>
</dbReference>
<sequence length="481" mass="54046">MSVHSEGDNDSTRSSTQDSTSTYAFSGTDPPHEAFDTFQHKVLALTHSIYGVAAVTLQRVRGGSYNRVVVAHVKLIDQGELSVIFRIPRNRNVPAGIERNSSEDIETDILNQVAVLQLLQSRSIPAPKLLAYDASSQNAIGLPYVLQQFSHGKTLEDFYEDMTFQEKMQVAETLADFLVRMETLTFEESGTVVATQADSAAPATKASALSAPLDNVTAGVRGFSDPYEHVLTPHTAACPRELIGGLLKARLDGEVAQGGPENGMRVILSKIYAMFEDMCSVGLFEDDGLTRRNILHHWDLQPRNILVKTTSLERGGQDLEERLEKCLDIARSPEKWIIDVVVDWDQVQAVPSIFARKPPIWLWDFPMEKYDLSRPPGYDFDEDLQPAERYDSSKGMLSAESVQIQARFEERFVSNMQQLYPTYTAKIYQDEAYGRGRWIRRMARYAIFGLHDSEAFKRFRGLEQEWSKARSNLAFSADNGS</sequence>
<feature type="compositionally biased region" description="Basic and acidic residues" evidence="1">
    <location>
        <begin position="1"/>
        <end position="11"/>
    </location>
</feature>
<dbReference type="PANTHER" id="PTHR21310">
    <property type="entry name" value="AMINOGLYCOSIDE PHOSPHOTRANSFERASE-RELATED-RELATED"/>
    <property type="match status" value="1"/>
</dbReference>
<dbReference type="OrthoDB" id="10003767at2759"/>
<dbReference type="EMBL" id="CP134187">
    <property type="protein sequence ID" value="WPB01134.1"/>
    <property type="molecule type" value="Genomic_DNA"/>
</dbReference>
<feature type="region of interest" description="Disordered" evidence="1">
    <location>
        <begin position="1"/>
        <end position="28"/>
    </location>
</feature>
<feature type="domain" description="Aminoglycoside phosphotransferase" evidence="2">
    <location>
        <begin position="106"/>
        <end position="184"/>
    </location>
</feature>
<dbReference type="Pfam" id="PF01636">
    <property type="entry name" value="APH"/>
    <property type="match status" value="1"/>
</dbReference>
<reference evidence="4 6" key="2">
    <citation type="submission" date="2023-09" db="EMBL/GenBank/DDBJ databases">
        <title>Complete-Gapless Cercospora beticola genome.</title>
        <authorList>
            <person name="Wyatt N.A."/>
            <person name="Spanner R.E."/>
            <person name="Bolton M.D."/>
        </authorList>
    </citation>
    <scope>NUCLEOTIDE SEQUENCE [LARGE SCALE GENOMIC DNA]</scope>
    <source>
        <strain evidence="4">Cb09-40</strain>
    </source>
</reference>
<dbReference type="InterPro" id="IPR011009">
    <property type="entry name" value="Kinase-like_dom_sf"/>
</dbReference>
<evidence type="ECO:0000313" key="3">
    <source>
        <dbReference type="EMBL" id="PIA92704.1"/>
    </source>
</evidence>
<organism evidence="3 5">
    <name type="scientific">Cercospora beticola</name>
    <name type="common">Sugarbeet leaf spot fungus</name>
    <dbReference type="NCBI Taxonomy" id="122368"/>
    <lineage>
        <taxon>Eukaryota</taxon>
        <taxon>Fungi</taxon>
        <taxon>Dikarya</taxon>
        <taxon>Ascomycota</taxon>
        <taxon>Pezizomycotina</taxon>
        <taxon>Dothideomycetes</taxon>
        <taxon>Dothideomycetidae</taxon>
        <taxon>Mycosphaerellales</taxon>
        <taxon>Mycosphaerellaceae</taxon>
        <taxon>Cercospora</taxon>
    </lineage>
</organism>
<dbReference type="SUPFAM" id="SSF56112">
    <property type="entry name" value="Protein kinase-like (PK-like)"/>
    <property type="match status" value="1"/>
</dbReference>
<dbReference type="AlphaFoldDB" id="A0A2G5HJH8"/>
<dbReference type="InterPro" id="IPR051678">
    <property type="entry name" value="AGP_Transferase"/>
</dbReference>
<feature type="compositionally biased region" description="Low complexity" evidence="1">
    <location>
        <begin position="12"/>
        <end position="22"/>
    </location>
</feature>
<name>A0A2G5HJH8_CERBT</name>
<dbReference type="Proteomes" id="UP001302367">
    <property type="component" value="Chromosome 4"/>
</dbReference>
<evidence type="ECO:0000313" key="6">
    <source>
        <dbReference type="Proteomes" id="UP001302367"/>
    </source>
</evidence>
<evidence type="ECO:0000313" key="5">
    <source>
        <dbReference type="Proteomes" id="UP000230605"/>
    </source>
</evidence>
<dbReference type="EMBL" id="LKMD01000105">
    <property type="protein sequence ID" value="PIA92704.1"/>
    <property type="molecule type" value="Genomic_DNA"/>
</dbReference>
<keyword evidence="6" id="KW-1185">Reference proteome</keyword>